<dbReference type="AlphaFoldDB" id="A0A516Q1N7"/>
<dbReference type="RefSeq" id="WP_143987308.1">
    <property type="nucleotide sequence ID" value="NZ_CP041692.1"/>
</dbReference>
<proteinExistence type="predicted"/>
<gene>
    <name evidence="2" type="ORF">FOE78_16745</name>
</gene>
<dbReference type="KEGG" id="mik:FOE78_16745"/>
<organism evidence="2 3">
    <name type="scientific">Microlunatus elymi</name>
    <dbReference type="NCBI Taxonomy" id="2596828"/>
    <lineage>
        <taxon>Bacteria</taxon>
        <taxon>Bacillati</taxon>
        <taxon>Actinomycetota</taxon>
        <taxon>Actinomycetes</taxon>
        <taxon>Propionibacteriales</taxon>
        <taxon>Propionibacteriaceae</taxon>
        <taxon>Microlunatus</taxon>
    </lineage>
</organism>
<sequence>MNVARVAARAPMRTVRPKDLRDVTANPHATAGRLVAAGELLRLSHGYFVAVPDDAPVGWNPTIEAAALGIGAAVYGPQNAILMGVSAARVHHAIPRAIGAAVVAVPEQHRPVRLDRGGTVTFVKRDTDGLEAELMRLDTGRGLVTTPEQTVLDLVKRPDLGGVPEETQQAILNLASTIDLDAVATLARAQHAPAALARLRKIMAPA</sequence>
<dbReference type="Pfam" id="PF09407">
    <property type="entry name" value="AbiEi_1"/>
    <property type="match status" value="1"/>
</dbReference>
<accession>A0A516Q1N7</accession>
<keyword evidence="3" id="KW-1185">Reference proteome</keyword>
<evidence type="ECO:0000313" key="2">
    <source>
        <dbReference type="EMBL" id="QDP97349.1"/>
    </source>
</evidence>
<evidence type="ECO:0000313" key="3">
    <source>
        <dbReference type="Proteomes" id="UP000319263"/>
    </source>
</evidence>
<dbReference type="OrthoDB" id="5055735at2"/>
<evidence type="ECO:0000259" key="1">
    <source>
        <dbReference type="Pfam" id="PF09407"/>
    </source>
</evidence>
<reference evidence="2 3" key="1">
    <citation type="submission" date="2019-07" db="EMBL/GenBank/DDBJ databases">
        <title>Microlunatus dokdonensis sp. nov. isolated from the rhizospheric soil of the wild plant Elymus tsukushiensis.</title>
        <authorList>
            <person name="Ghim S.-Y."/>
            <person name="Hwang Y.-J."/>
            <person name="Son J.-S."/>
            <person name="Shin J.-H."/>
        </authorList>
    </citation>
    <scope>NUCLEOTIDE SEQUENCE [LARGE SCALE GENOMIC DNA]</scope>
    <source>
        <strain evidence="2 3">KUDC0627</strain>
    </source>
</reference>
<dbReference type="Proteomes" id="UP000319263">
    <property type="component" value="Chromosome"/>
</dbReference>
<dbReference type="EMBL" id="CP041692">
    <property type="protein sequence ID" value="QDP97349.1"/>
    <property type="molecule type" value="Genomic_DNA"/>
</dbReference>
<name>A0A516Q1N7_9ACTN</name>
<feature type="domain" description="AbiEi antitoxin C-terminal" evidence="1">
    <location>
        <begin position="84"/>
        <end position="202"/>
    </location>
</feature>
<dbReference type="InterPro" id="IPR018547">
    <property type="entry name" value="AbiEi_C"/>
</dbReference>
<protein>
    <recommendedName>
        <fullName evidence="1">AbiEi antitoxin C-terminal domain-containing protein</fullName>
    </recommendedName>
</protein>